<comment type="caution">
    <text evidence="5">The sequence shown here is derived from an EMBL/GenBank/DDBJ whole genome shotgun (WGS) entry which is preliminary data.</text>
</comment>
<dbReference type="GO" id="GO:0034213">
    <property type="term" value="P:quinolinate catabolic process"/>
    <property type="evidence" value="ECO:0007669"/>
    <property type="project" value="TreeGrafter"/>
</dbReference>
<evidence type="ECO:0000259" key="4">
    <source>
        <dbReference type="Pfam" id="PF01729"/>
    </source>
</evidence>
<sequence>MRRYREVCRRHLAAMAKQNGALHKIYNPNVAHILNPSTLKHLAREWLKEDTPSFDFAGFVVGEREETAVILIKSAGVLAGCPFVDAIFQELDCQAVRDVRIVGGFSTKIEVECRSVKEAVEAVEAGSDVIMLDNFSPEALSKGASELKKQFPHVIIEASGGITEDNLVQYCILDVDVISISRLVQGYSIVDLSMKIQKPGKDPENPTVVL</sequence>
<dbReference type="GO" id="GO:0004514">
    <property type="term" value="F:nicotinate-nucleotide diphosphorylase (carboxylating) activity"/>
    <property type="evidence" value="ECO:0007669"/>
    <property type="project" value="InterPro"/>
</dbReference>
<keyword evidence="3" id="KW-0328">Glycosyltransferase</keyword>
<evidence type="ECO:0000256" key="1">
    <source>
        <dbReference type="ARBA" id="ARBA00004790"/>
    </source>
</evidence>
<accession>A0A2T7PDE7</accession>
<dbReference type="PANTHER" id="PTHR32179">
    <property type="entry name" value="NICOTINATE-NUCLEOTIDE PYROPHOSPHORYLASE [CARBOXYLATING]"/>
    <property type="match status" value="1"/>
</dbReference>
<dbReference type="InterPro" id="IPR002638">
    <property type="entry name" value="Quinolinate_PRibosylTrfase_C"/>
</dbReference>
<comment type="similarity">
    <text evidence="2">Belongs to the NadC/ModD family.</text>
</comment>
<dbReference type="PANTHER" id="PTHR32179:SF3">
    <property type="entry name" value="NICOTINATE-NUCLEOTIDE PYROPHOSPHORYLASE [CARBOXYLATING]"/>
    <property type="match status" value="1"/>
</dbReference>
<comment type="pathway">
    <text evidence="1">Cofactor biosynthesis; NAD(+) biosynthesis.</text>
</comment>
<dbReference type="InterPro" id="IPR013785">
    <property type="entry name" value="Aldolase_TIM"/>
</dbReference>
<dbReference type="AlphaFoldDB" id="A0A2T7PDE7"/>
<feature type="domain" description="Quinolinate phosphoribosyl transferase C-terminal" evidence="4">
    <location>
        <begin position="94"/>
        <end position="195"/>
    </location>
</feature>
<gene>
    <name evidence="5" type="ORF">C0Q70_06850</name>
</gene>
<dbReference type="EMBL" id="PZQS01000004">
    <property type="protein sequence ID" value="PVD31438.1"/>
    <property type="molecule type" value="Genomic_DNA"/>
</dbReference>
<proteinExistence type="inferred from homology"/>
<dbReference type="InterPro" id="IPR027277">
    <property type="entry name" value="NadC/ModD"/>
</dbReference>
<dbReference type="UniPathway" id="UPA00253"/>
<keyword evidence="3" id="KW-0808">Transferase</keyword>
<protein>
    <recommendedName>
        <fullName evidence="4">Quinolinate phosphoribosyl transferase C-terminal domain-containing protein</fullName>
    </recommendedName>
</protein>
<organism evidence="5 6">
    <name type="scientific">Pomacea canaliculata</name>
    <name type="common">Golden apple snail</name>
    <dbReference type="NCBI Taxonomy" id="400727"/>
    <lineage>
        <taxon>Eukaryota</taxon>
        <taxon>Metazoa</taxon>
        <taxon>Spiralia</taxon>
        <taxon>Lophotrochozoa</taxon>
        <taxon>Mollusca</taxon>
        <taxon>Gastropoda</taxon>
        <taxon>Caenogastropoda</taxon>
        <taxon>Architaenioglossa</taxon>
        <taxon>Ampullarioidea</taxon>
        <taxon>Ampullariidae</taxon>
        <taxon>Pomacea</taxon>
    </lineage>
</organism>
<name>A0A2T7PDE7_POMCA</name>
<dbReference type="Pfam" id="PF01729">
    <property type="entry name" value="QRPTase_C"/>
    <property type="match status" value="1"/>
</dbReference>
<evidence type="ECO:0000256" key="2">
    <source>
        <dbReference type="ARBA" id="ARBA00009400"/>
    </source>
</evidence>
<dbReference type="InterPro" id="IPR036068">
    <property type="entry name" value="Nicotinate_pribotase-like_C"/>
</dbReference>
<evidence type="ECO:0000313" key="5">
    <source>
        <dbReference type="EMBL" id="PVD31438.1"/>
    </source>
</evidence>
<dbReference type="Gene3D" id="3.20.20.70">
    <property type="entry name" value="Aldolase class I"/>
    <property type="match status" value="1"/>
</dbReference>
<dbReference type="GO" id="GO:0009435">
    <property type="term" value="P:NAD+ biosynthetic process"/>
    <property type="evidence" value="ECO:0007669"/>
    <property type="project" value="UniProtKB-UniPathway"/>
</dbReference>
<dbReference type="SUPFAM" id="SSF54675">
    <property type="entry name" value="Nicotinate/Quinolinate PRTase N-terminal domain-like"/>
    <property type="match status" value="1"/>
</dbReference>
<evidence type="ECO:0000256" key="3">
    <source>
        <dbReference type="ARBA" id="ARBA00022676"/>
    </source>
</evidence>
<dbReference type="SUPFAM" id="SSF51690">
    <property type="entry name" value="Nicotinate/Quinolinate PRTase C-terminal domain-like"/>
    <property type="match status" value="1"/>
</dbReference>
<dbReference type="STRING" id="400727.A0A2T7PDE7"/>
<evidence type="ECO:0000313" key="6">
    <source>
        <dbReference type="Proteomes" id="UP000245119"/>
    </source>
</evidence>
<dbReference type="Proteomes" id="UP000245119">
    <property type="component" value="Linkage Group LG4"/>
</dbReference>
<reference evidence="5 6" key="1">
    <citation type="submission" date="2018-04" db="EMBL/GenBank/DDBJ databases">
        <title>The genome of golden apple snail Pomacea canaliculata provides insight into stress tolerance and invasive adaptation.</title>
        <authorList>
            <person name="Liu C."/>
            <person name="Liu B."/>
            <person name="Ren Y."/>
            <person name="Zhang Y."/>
            <person name="Wang H."/>
            <person name="Li S."/>
            <person name="Jiang F."/>
            <person name="Yin L."/>
            <person name="Zhang G."/>
            <person name="Qian W."/>
            <person name="Fan W."/>
        </authorList>
    </citation>
    <scope>NUCLEOTIDE SEQUENCE [LARGE SCALE GENOMIC DNA]</scope>
    <source>
        <strain evidence="5">SZHN2017</strain>
        <tissue evidence="5">Muscle</tissue>
    </source>
</reference>
<dbReference type="GO" id="GO:0005737">
    <property type="term" value="C:cytoplasm"/>
    <property type="evidence" value="ECO:0007669"/>
    <property type="project" value="TreeGrafter"/>
</dbReference>
<dbReference type="OrthoDB" id="10067394at2759"/>
<keyword evidence="6" id="KW-1185">Reference proteome</keyword>